<dbReference type="Pfam" id="PF01205">
    <property type="entry name" value="Impact_N"/>
    <property type="match status" value="1"/>
</dbReference>
<dbReference type="InterPro" id="IPR020568">
    <property type="entry name" value="Ribosomal_Su5_D2-typ_SF"/>
</dbReference>
<dbReference type="Pfam" id="PF09186">
    <property type="entry name" value="DUF1949"/>
    <property type="match status" value="1"/>
</dbReference>
<dbReference type="SUPFAM" id="SSF54211">
    <property type="entry name" value="Ribosomal protein S5 domain 2-like"/>
    <property type="match status" value="1"/>
</dbReference>
<dbReference type="OrthoDB" id="9813771at2"/>
<dbReference type="RefSeq" id="WP_136458517.1">
    <property type="nucleotide sequence ID" value="NZ_SRSF01000003.1"/>
</dbReference>
<dbReference type="Gene3D" id="3.30.230.30">
    <property type="entry name" value="Impact, N-terminal domain"/>
    <property type="match status" value="1"/>
</dbReference>
<dbReference type="Proteomes" id="UP000308528">
    <property type="component" value="Unassembled WGS sequence"/>
</dbReference>
<dbReference type="EMBL" id="SRSF01000003">
    <property type="protein sequence ID" value="THH39731.1"/>
    <property type="molecule type" value="Genomic_DNA"/>
</dbReference>
<name>A0A4S4NMX2_9BACT</name>
<sequence>MENFLPDQYSVPAGPAESEFRDRGSKFVAALRPVSTEAEALEVQQEQQRAHPKCNHHCYAYRLGRGTDRWRANDDGEPSGTAGKPILGQIDKFGISDVVIVVSRYFGGTKLGTSGLINAYREAARLALEAAPRGLRTVTTTVTLEFGYALMTPVMSALSQLNLEMADQDFSERARVTLELPESETQSTLRALKASVAGMYLETVDDEFEVEGLKVSVNPTNPR</sequence>
<feature type="domain" description="Impact N-terminal" evidence="2">
    <location>
        <begin position="23"/>
        <end position="128"/>
    </location>
</feature>
<evidence type="ECO:0000313" key="5">
    <source>
        <dbReference type="Proteomes" id="UP000308528"/>
    </source>
</evidence>
<protein>
    <submittedName>
        <fullName evidence="4">DUF1949 domain-containing protein</fullName>
    </submittedName>
</protein>
<organism evidence="4 5">
    <name type="scientific">Neolewinella litorea</name>
    <dbReference type="NCBI Taxonomy" id="2562452"/>
    <lineage>
        <taxon>Bacteria</taxon>
        <taxon>Pseudomonadati</taxon>
        <taxon>Bacteroidota</taxon>
        <taxon>Saprospiria</taxon>
        <taxon>Saprospirales</taxon>
        <taxon>Lewinellaceae</taxon>
        <taxon>Neolewinella</taxon>
    </lineage>
</organism>
<dbReference type="InterPro" id="IPR020569">
    <property type="entry name" value="UPF0029_Impact_CS"/>
</dbReference>
<evidence type="ECO:0000256" key="1">
    <source>
        <dbReference type="ARBA" id="ARBA00007665"/>
    </source>
</evidence>
<dbReference type="SUPFAM" id="SSF54980">
    <property type="entry name" value="EF-G C-terminal domain-like"/>
    <property type="match status" value="1"/>
</dbReference>
<dbReference type="InterPro" id="IPR036956">
    <property type="entry name" value="Impact_N_sf"/>
</dbReference>
<proteinExistence type="inferred from homology"/>
<dbReference type="InterPro" id="IPR023582">
    <property type="entry name" value="Impact"/>
</dbReference>
<dbReference type="InterPro" id="IPR015269">
    <property type="entry name" value="UPF0029_Impact_C"/>
</dbReference>
<evidence type="ECO:0000259" key="2">
    <source>
        <dbReference type="Pfam" id="PF01205"/>
    </source>
</evidence>
<dbReference type="GO" id="GO:0006446">
    <property type="term" value="P:regulation of translational initiation"/>
    <property type="evidence" value="ECO:0007669"/>
    <property type="project" value="TreeGrafter"/>
</dbReference>
<dbReference type="PANTHER" id="PTHR16301">
    <property type="entry name" value="IMPACT-RELATED"/>
    <property type="match status" value="1"/>
</dbReference>
<evidence type="ECO:0000313" key="4">
    <source>
        <dbReference type="EMBL" id="THH39731.1"/>
    </source>
</evidence>
<dbReference type="Gene3D" id="3.30.70.240">
    <property type="match status" value="1"/>
</dbReference>
<comment type="caution">
    <text evidence="4">The sequence shown here is derived from an EMBL/GenBank/DDBJ whole genome shotgun (WGS) entry which is preliminary data.</text>
</comment>
<feature type="domain" description="UPF0029" evidence="3">
    <location>
        <begin position="144"/>
        <end position="192"/>
    </location>
</feature>
<dbReference type="PROSITE" id="PS00910">
    <property type="entry name" value="UPF0029"/>
    <property type="match status" value="1"/>
</dbReference>
<dbReference type="InterPro" id="IPR001498">
    <property type="entry name" value="Impact_N"/>
</dbReference>
<evidence type="ECO:0000259" key="3">
    <source>
        <dbReference type="Pfam" id="PF09186"/>
    </source>
</evidence>
<gene>
    <name evidence="4" type="ORF">E4021_08930</name>
</gene>
<dbReference type="PANTHER" id="PTHR16301:SF20">
    <property type="entry name" value="IMPACT FAMILY MEMBER YIGZ"/>
    <property type="match status" value="1"/>
</dbReference>
<dbReference type="AlphaFoldDB" id="A0A4S4NMX2"/>
<comment type="similarity">
    <text evidence="1">Belongs to the IMPACT family.</text>
</comment>
<dbReference type="InterPro" id="IPR035647">
    <property type="entry name" value="EFG_III/V"/>
</dbReference>
<dbReference type="GO" id="GO:0005737">
    <property type="term" value="C:cytoplasm"/>
    <property type="evidence" value="ECO:0007669"/>
    <property type="project" value="TreeGrafter"/>
</dbReference>
<accession>A0A4S4NMX2</accession>
<reference evidence="4 5" key="1">
    <citation type="submission" date="2019-04" db="EMBL/GenBank/DDBJ databases">
        <title>Lewinella litorea sp. nov., isolated from a marine sand.</title>
        <authorList>
            <person name="Yoon J.-H."/>
        </authorList>
    </citation>
    <scope>NUCLEOTIDE SEQUENCE [LARGE SCALE GENOMIC DNA]</scope>
    <source>
        <strain evidence="4 5">HSMS-39</strain>
    </source>
</reference>
<keyword evidence="5" id="KW-1185">Reference proteome</keyword>